<organism evidence="2 3">
    <name type="scientific">Paraherbaspirillum soli</name>
    <dbReference type="NCBI Taxonomy" id="631222"/>
    <lineage>
        <taxon>Bacteria</taxon>
        <taxon>Pseudomonadati</taxon>
        <taxon>Pseudomonadota</taxon>
        <taxon>Betaproteobacteria</taxon>
        <taxon>Burkholderiales</taxon>
        <taxon>Oxalobacteraceae</taxon>
        <taxon>Paraherbaspirillum</taxon>
    </lineage>
</organism>
<name>A0ABW0MDN8_9BURK</name>
<proteinExistence type="predicted"/>
<keyword evidence="3" id="KW-1185">Reference proteome</keyword>
<keyword evidence="2" id="KW-0378">Hydrolase</keyword>
<dbReference type="PANTHER" id="PTHR43798">
    <property type="entry name" value="MONOACYLGLYCEROL LIPASE"/>
    <property type="match status" value="1"/>
</dbReference>
<reference evidence="3" key="1">
    <citation type="journal article" date="2019" name="Int. J. Syst. Evol. Microbiol.">
        <title>The Global Catalogue of Microorganisms (GCM) 10K type strain sequencing project: providing services to taxonomists for standard genome sequencing and annotation.</title>
        <authorList>
            <consortium name="The Broad Institute Genomics Platform"/>
            <consortium name="The Broad Institute Genome Sequencing Center for Infectious Disease"/>
            <person name="Wu L."/>
            <person name="Ma J."/>
        </authorList>
    </citation>
    <scope>NUCLEOTIDE SEQUENCE [LARGE SCALE GENOMIC DNA]</scope>
    <source>
        <strain evidence="3">JCM 17066</strain>
    </source>
</reference>
<gene>
    <name evidence="2" type="ORF">ACFPM8_14240</name>
</gene>
<evidence type="ECO:0000259" key="1">
    <source>
        <dbReference type="Pfam" id="PF00561"/>
    </source>
</evidence>
<dbReference type="SUPFAM" id="SSF53474">
    <property type="entry name" value="alpha/beta-Hydrolases"/>
    <property type="match status" value="1"/>
</dbReference>
<protein>
    <submittedName>
        <fullName evidence="2">Alpha/beta fold hydrolase</fullName>
    </submittedName>
</protein>
<dbReference type="InterPro" id="IPR000639">
    <property type="entry name" value="Epox_hydrolase-like"/>
</dbReference>
<dbReference type="InterPro" id="IPR050266">
    <property type="entry name" value="AB_hydrolase_sf"/>
</dbReference>
<dbReference type="Pfam" id="PF00561">
    <property type="entry name" value="Abhydrolase_1"/>
    <property type="match status" value="1"/>
</dbReference>
<evidence type="ECO:0000313" key="3">
    <source>
        <dbReference type="Proteomes" id="UP001596045"/>
    </source>
</evidence>
<dbReference type="Gene3D" id="3.40.50.1820">
    <property type="entry name" value="alpha/beta hydrolase"/>
    <property type="match status" value="1"/>
</dbReference>
<dbReference type="EMBL" id="JBHSMT010000026">
    <property type="protein sequence ID" value="MFC5475118.1"/>
    <property type="molecule type" value="Genomic_DNA"/>
</dbReference>
<dbReference type="InterPro" id="IPR029058">
    <property type="entry name" value="AB_hydrolase_fold"/>
</dbReference>
<dbReference type="InterPro" id="IPR000073">
    <property type="entry name" value="AB_hydrolase_1"/>
</dbReference>
<dbReference type="PANTHER" id="PTHR43798:SF5">
    <property type="entry name" value="MONOACYLGLYCEROL LIPASE ABHD6"/>
    <property type="match status" value="1"/>
</dbReference>
<dbReference type="GO" id="GO:0016787">
    <property type="term" value="F:hydrolase activity"/>
    <property type="evidence" value="ECO:0007669"/>
    <property type="project" value="UniProtKB-KW"/>
</dbReference>
<dbReference type="Proteomes" id="UP001596045">
    <property type="component" value="Unassembled WGS sequence"/>
</dbReference>
<dbReference type="PRINTS" id="PR00412">
    <property type="entry name" value="EPOXHYDRLASE"/>
</dbReference>
<accession>A0ABW0MDN8</accession>
<comment type="caution">
    <text evidence="2">The sequence shown here is derived from an EMBL/GenBank/DDBJ whole genome shotgun (WGS) entry which is preliminary data.</text>
</comment>
<dbReference type="RefSeq" id="WP_378998223.1">
    <property type="nucleotide sequence ID" value="NZ_JBHSMT010000026.1"/>
</dbReference>
<sequence>MLLNVHGNDSYCYTGGKPFDPALPTAVFIHGAQNDHSVWILQTRYFAHHGFGVLAVDLPGHGRSQGPALTTVEALSDWLLALLDAAGVSKAVLIGHSMGSLIALESASRAAARSPSRIAGIALVGTAYPMKVADALLDAANNEQQKAIDMVNIWSHSTFSPKPSSPGPGFYVLGGSQRLMQKIAKQSAATPTVFYTDFAACNAYANGEPAAQAVSDAACPTLFLLGKRDAMTPPKAAATLSNAIANAKVVQIEASGHALMAEQPDAVLEQLFRFAAAL</sequence>
<feature type="domain" description="AB hydrolase-1" evidence="1">
    <location>
        <begin position="27"/>
        <end position="262"/>
    </location>
</feature>
<dbReference type="PRINTS" id="PR00111">
    <property type="entry name" value="ABHYDROLASE"/>
</dbReference>
<evidence type="ECO:0000313" key="2">
    <source>
        <dbReference type="EMBL" id="MFC5475118.1"/>
    </source>
</evidence>